<dbReference type="GeneTree" id="ENSGT01120000271828"/>
<feature type="transmembrane region" description="Helical" evidence="19">
    <location>
        <begin position="316"/>
        <end position="344"/>
    </location>
</feature>
<dbReference type="KEGG" id="mdo:100030352"/>
<dbReference type="OMA" id="TWDGDWP"/>
<dbReference type="Bgee" id="ENSMODG00000013649">
    <property type="expression patterns" value="Expressed in skeleton of lower jaw and 17 other cell types or tissues"/>
</dbReference>
<keyword evidence="9 19" id="KW-0472">Membrane</keyword>
<dbReference type="PANTHER" id="PTHR16675">
    <property type="entry name" value="MHC CLASS I-RELATED"/>
    <property type="match status" value="1"/>
</dbReference>
<evidence type="ECO:0000313" key="21">
    <source>
        <dbReference type="Ensembl" id="ENSMODP00000017073.5"/>
    </source>
</evidence>
<evidence type="ECO:0000256" key="11">
    <source>
        <dbReference type="ARBA" id="ARBA00023170"/>
    </source>
</evidence>
<dbReference type="SUPFAM" id="SSF48726">
    <property type="entry name" value="Immunoglobulin"/>
    <property type="match status" value="1"/>
</dbReference>
<dbReference type="AlphaFoldDB" id="F6UD96"/>
<name>F6UD96_MONDO</name>
<proteinExistence type="inferred from homology"/>
<evidence type="ECO:0000256" key="18">
    <source>
        <dbReference type="ARBA" id="ARBA00046902"/>
    </source>
</evidence>
<dbReference type="PROSITE" id="PS50835">
    <property type="entry name" value="IG_LIKE"/>
    <property type="match status" value="1"/>
</dbReference>
<dbReference type="InterPro" id="IPR050208">
    <property type="entry name" value="MHC_class-I_related"/>
</dbReference>
<dbReference type="InterPro" id="IPR011162">
    <property type="entry name" value="MHC_I/II-like_Ag-recog"/>
</dbReference>
<dbReference type="OrthoDB" id="8890485at2759"/>
<dbReference type="Pfam" id="PF07654">
    <property type="entry name" value="C1-set"/>
    <property type="match status" value="1"/>
</dbReference>
<dbReference type="GO" id="GO:0006955">
    <property type="term" value="P:immune response"/>
    <property type="evidence" value="ECO:0000318"/>
    <property type="project" value="GO_Central"/>
</dbReference>
<dbReference type="InterPro" id="IPR007110">
    <property type="entry name" value="Ig-like_dom"/>
</dbReference>
<evidence type="ECO:0000256" key="7">
    <source>
        <dbReference type="ARBA" id="ARBA00022753"/>
    </source>
</evidence>
<dbReference type="InterPro" id="IPR013783">
    <property type="entry name" value="Ig-like_fold"/>
</dbReference>
<keyword evidence="5 19" id="KW-0812">Transmembrane</keyword>
<keyword evidence="10" id="KW-1015">Disulfide bond</keyword>
<dbReference type="SUPFAM" id="SSF54452">
    <property type="entry name" value="MHC antigen-recognition domain"/>
    <property type="match status" value="1"/>
</dbReference>
<evidence type="ECO:0000259" key="20">
    <source>
        <dbReference type="PROSITE" id="PS50835"/>
    </source>
</evidence>
<dbReference type="STRING" id="13616.ENSMODP00000017073"/>
<dbReference type="GO" id="GO:0009897">
    <property type="term" value="C:external side of plasma membrane"/>
    <property type="evidence" value="ECO:0000318"/>
    <property type="project" value="GO_Central"/>
</dbReference>
<evidence type="ECO:0000256" key="19">
    <source>
        <dbReference type="SAM" id="Phobius"/>
    </source>
</evidence>
<feature type="domain" description="Ig-like" evidence="20">
    <location>
        <begin position="221"/>
        <end position="310"/>
    </location>
</feature>
<dbReference type="HOGENOM" id="CLU_047501_7_0_1"/>
<evidence type="ECO:0000256" key="4">
    <source>
        <dbReference type="ARBA" id="ARBA00022475"/>
    </source>
</evidence>
<dbReference type="InterPro" id="IPR037055">
    <property type="entry name" value="MHC_I-like_Ag-recog_sf"/>
</dbReference>
<reference evidence="21" key="2">
    <citation type="submission" date="2025-08" db="UniProtKB">
        <authorList>
            <consortium name="Ensembl"/>
        </authorList>
    </citation>
    <scope>IDENTIFICATION</scope>
</reference>
<dbReference type="GO" id="GO:0005615">
    <property type="term" value="C:extracellular space"/>
    <property type="evidence" value="ECO:0000318"/>
    <property type="project" value="GO_Central"/>
</dbReference>
<evidence type="ECO:0000313" key="22">
    <source>
        <dbReference type="Proteomes" id="UP000002280"/>
    </source>
</evidence>
<comment type="subunit">
    <text evidence="18">FcRn complex consists of two subunits: p51, and p14 which is equivalent to beta-2-microglobulin. It forms an MHC class I-like heterodimer. Interacts with albumin/ALB; this interaction regulates ALB homeostasis.</text>
</comment>
<accession>F6UD96</accession>
<dbReference type="InterPro" id="IPR003006">
    <property type="entry name" value="Ig/MHC_CS"/>
</dbReference>
<dbReference type="InterPro" id="IPR011161">
    <property type="entry name" value="MHC_I-like_Ag-recog"/>
</dbReference>
<comment type="similarity">
    <text evidence="3">Belongs to the immunoglobulin superfamily.</text>
</comment>
<dbReference type="FunFam" id="3.30.500.10:FF:000003">
    <property type="entry name" value="IgG receptor FcRn large subunit p51"/>
    <property type="match status" value="1"/>
</dbReference>
<dbReference type="InterPro" id="IPR003597">
    <property type="entry name" value="Ig_C1-set"/>
</dbReference>
<evidence type="ECO:0000256" key="17">
    <source>
        <dbReference type="ARBA" id="ARBA00046029"/>
    </source>
</evidence>
<gene>
    <name evidence="21" type="primary">FCGRT</name>
</gene>
<dbReference type="GeneID" id="100030352"/>
<evidence type="ECO:0000256" key="12">
    <source>
        <dbReference type="ARBA" id="ARBA00023180"/>
    </source>
</evidence>
<dbReference type="Proteomes" id="UP000002280">
    <property type="component" value="Chromosome 4"/>
</dbReference>
<evidence type="ECO:0000256" key="13">
    <source>
        <dbReference type="ARBA" id="ARBA00023319"/>
    </source>
</evidence>
<organism evidence="21 22">
    <name type="scientific">Monodelphis domestica</name>
    <name type="common">Gray short-tailed opossum</name>
    <dbReference type="NCBI Taxonomy" id="13616"/>
    <lineage>
        <taxon>Eukaryota</taxon>
        <taxon>Metazoa</taxon>
        <taxon>Chordata</taxon>
        <taxon>Craniata</taxon>
        <taxon>Vertebrata</taxon>
        <taxon>Euteleostomi</taxon>
        <taxon>Mammalia</taxon>
        <taxon>Metatheria</taxon>
        <taxon>Didelphimorphia</taxon>
        <taxon>Didelphidae</taxon>
        <taxon>Monodelphis</taxon>
    </lineage>
</organism>
<keyword evidence="13" id="KW-0393">Immunoglobulin domain</keyword>
<comment type="function">
    <text evidence="17">Cell surface receptor that transfers passive humoral immunity from the mother to the newborn. Binds to the Fc region of monomeric immunoglobulin gamma and mediates its selective uptake from milk. IgG in the milk is bound at the apical surface of the intestinal epithelium. The resultant FcRn-IgG complexes are transcytosed across the intestinal epithelium and IgG is released from FcRn into blood or tissue fluids. Throughout life, contributes to effective humoral immunity by recycling IgG and extending its half-life in the circulation. Mechanistically, monomeric IgG binding to FcRn in acidic endosomes of endothelial and hematopoietic cells recycles IgG to the cell surface where it is released into the circulation. In addition of IgG, regulates homeostasis of the other most abundant circulating protein albumin/ALB.</text>
</comment>
<keyword evidence="8 19" id="KW-1133">Transmembrane helix</keyword>
<evidence type="ECO:0000256" key="5">
    <source>
        <dbReference type="ARBA" id="ARBA00022692"/>
    </source>
</evidence>
<reference evidence="21 22" key="1">
    <citation type="journal article" date="2007" name="Nature">
        <title>Genome of the marsupial Monodelphis domestica reveals innovation in non-coding sequences.</title>
        <authorList>
            <person name="Mikkelsen T.S."/>
            <person name="Wakefield M.J."/>
            <person name="Aken B."/>
            <person name="Amemiya C.T."/>
            <person name="Chang J.L."/>
            <person name="Duke S."/>
            <person name="Garber M."/>
            <person name="Gentles A.J."/>
            <person name="Goodstadt L."/>
            <person name="Heger A."/>
            <person name="Jurka J."/>
            <person name="Kamal M."/>
            <person name="Mauceli E."/>
            <person name="Searle S.M."/>
            <person name="Sharpe T."/>
            <person name="Baker M.L."/>
            <person name="Batzer M.A."/>
            <person name="Benos P.V."/>
            <person name="Belov K."/>
            <person name="Clamp M."/>
            <person name="Cook A."/>
            <person name="Cuff J."/>
            <person name="Das R."/>
            <person name="Davidow L."/>
            <person name="Deakin J.E."/>
            <person name="Fazzari M.J."/>
            <person name="Glass J.L."/>
            <person name="Grabherr M."/>
            <person name="Greally J.M."/>
            <person name="Gu W."/>
            <person name="Hore T.A."/>
            <person name="Huttley G.A."/>
            <person name="Kleber M."/>
            <person name="Jirtle R.L."/>
            <person name="Koina E."/>
            <person name="Lee J.T."/>
            <person name="Mahony S."/>
            <person name="Marra M.A."/>
            <person name="Miller R.D."/>
            <person name="Nicholls R.D."/>
            <person name="Oda M."/>
            <person name="Papenfuss A.T."/>
            <person name="Parra Z.E."/>
            <person name="Pollock D.D."/>
            <person name="Ray D.A."/>
            <person name="Schein J.E."/>
            <person name="Speed T.P."/>
            <person name="Thompson K."/>
            <person name="VandeBerg J.L."/>
            <person name="Wade C.M."/>
            <person name="Walker J.A."/>
            <person name="Waters P.D."/>
            <person name="Webber C."/>
            <person name="Weidman J.R."/>
            <person name="Xie X."/>
            <person name="Zody M.C."/>
            <person name="Baldwin J."/>
            <person name="Abdouelleil A."/>
            <person name="Abdulkadir J."/>
            <person name="Abebe A."/>
            <person name="Abera B."/>
            <person name="Abreu J."/>
            <person name="Acer S.C."/>
            <person name="Aftuck L."/>
            <person name="Alexander A."/>
            <person name="An P."/>
            <person name="Anderson E."/>
            <person name="Anderson S."/>
            <person name="Arachi H."/>
            <person name="Azer M."/>
            <person name="Bachantsang P."/>
            <person name="Barry A."/>
            <person name="Bayul T."/>
            <person name="Berlin A."/>
            <person name="Bessette D."/>
            <person name="Bloom T."/>
            <person name="Bloom T."/>
            <person name="Boguslavskiy L."/>
            <person name="Bonnet C."/>
            <person name="Boukhgalter B."/>
            <person name="Bourzgui I."/>
            <person name="Brown A."/>
            <person name="Cahill P."/>
            <person name="Channer S."/>
            <person name="Cheshatsang Y."/>
            <person name="Chuda L."/>
            <person name="Citroen M."/>
            <person name="Collymore A."/>
            <person name="Cooke P."/>
            <person name="Costello M."/>
            <person name="D'Aco K."/>
            <person name="Daza R."/>
            <person name="De Haan G."/>
            <person name="DeGray S."/>
            <person name="DeMaso C."/>
            <person name="Dhargay N."/>
            <person name="Dooley K."/>
            <person name="Dooley E."/>
            <person name="Doricent M."/>
            <person name="Dorje P."/>
            <person name="Dorjee K."/>
            <person name="Dupes A."/>
            <person name="Elong R."/>
            <person name="Falk J."/>
            <person name="Farina A."/>
            <person name="Faro S."/>
            <person name="Ferguson D."/>
            <person name="Fisher S."/>
            <person name="Foley C.D."/>
            <person name="Franke A."/>
            <person name="Friedrich D."/>
            <person name="Gadbois L."/>
            <person name="Gearin G."/>
            <person name="Gearin C.R."/>
            <person name="Giannoukos G."/>
            <person name="Goode T."/>
            <person name="Graham J."/>
            <person name="Grandbois E."/>
            <person name="Grewal S."/>
            <person name="Gyaltsen K."/>
            <person name="Hafez N."/>
            <person name="Hagos B."/>
            <person name="Hall J."/>
            <person name="Henson C."/>
            <person name="Hollinger A."/>
            <person name="Honan T."/>
            <person name="Huard M.D."/>
            <person name="Hughes L."/>
            <person name="Hurhula B."/>
            <person name="Husby M.E."/>
            <person name="Kamat A."/>
            <person name="Kanga B."/>
            <person name="Kashin S."/>
            <person name="Khazanovich D."/>
            <person name="Kisner P."/>
            <person name="Lance K."/>
            <person name="Lara M."/>
            <person name="Lee W."/>
            <person name="Lennon N."/>
            <person name="Letendre F."/>
            <person name="LeVine R."/>
            <person name="Lipovsky A."/>
            <person name="Liu X."/>
            <person name="Liu J."/>
            <person name="Liu S."/>
            <person name="Lokyitsang T."/>
            <person name="Lokyitsang Y."/>
            <person name="Lubonja R."/>
            <person name="Lui A."/>
            <person name="MacDonald P."/>
            <person name="Magnisalis V."/>
            <person name="Maru K."/>
            <person name="Matthews C."/>
            <person name="McCusker W."/>
            <person name="McDonough S."/>
            <person name="Mehta T."/>
            <person name="Meldrim J."/>
            <person name="Meneus L."/>
            <person name="Mihai O."/>
            <person name="Mihalev A."/>
            <person name="Mihova T."/>
            <person name="Mittelman R."/>
            <person name="Mlenga V."/>
            <person name="Montmayeur A."/>
            <person name="Mulrain L."/>
            <person name="Navidi A."/>
            <person name="Naylor J."/>
            <person name="Negash T."/>
            <person name="Nguyen T."/>
            <person name="Nguyen N."/>
            <person name="Nicol R."/>
            <person name="Norbu C."/>
            <person name="Norbu N."/>
            <person name="Novod N."/>
            <person name="O'Neill B."/>
            <person name="Osman S."/>
            <person name="Markiewicz E."/>
            <person name="Oyono O.L."/>
            <person name="Patti C."/>
            <person name="Phunkhang P."/>
            <person name="Pierre F."/>
            <person name="Priest M."/>
            <person name="Raghuraman S."/>
            <person name="Rege F."/>
            <person name="Reyes R."/>
            <person name="Rise C."/>
            <person name="Rogov P."/>
            <person name="Ross K."/>
            <person name="Ryan E."/>
            <person name="Settipalli S."/>
            <person name="Shea T."/>
            <person name="Sherpa N."/>
            <person name="Shi L."/>
            <person name="Shih D."/>
            <person name="Sparrow T."/>
            <person name="Spaulding J."/>
            <person name="Stalker J."/>
            <person name="Stange-Thomann N."/>
            <person name="Stavropoulos S."/>
            <person name="Stone C."/>
            <person name="Strader C."/>
            <person name="Tesfaye S."/>
            <person name="Thomson T."/>
            <person name="Thoulutsang Y."/>
            <person name="Thoulutsang D."/>
            <person name="Topham K."/>
            <person name="Topping I."/>
            <person name="Tsamla T."/>
            <person name="Vassiliev H."/>
            <person name="Vo A."/>
            <person name="Wangchuk T."/>
            <person name="Wangdi T."/>
            <person name="Weiand M."/>
            <person name="Wilkinson J."/>
            <person name="Wilson A."/>
            <person name="Yadav S."/>
            <person name="Young G."/>
            <person name="Yu Q."/>
            <person name="Zembek L."/>
            <person name="Zhong D."/>
            <person name="Zimmer A."/>
            <person name="Zwirko Z."/>
            <person name="Jaffe D.B."/>
            <person name="Alvarez P."/>
            <person name="Brockman W."/>
            <person name="Butler J."/>
            <person name="Chin C."/>
            <person name="Gnerre S."/>
            <person name="MacCallum I."/>
            <person name="Graves J.A."/>
            <person name="Ponting C.P."/>
            <person name="Breen M."/>
            <person name="Samollow P.B."/>
            <person name="Lander E.S."/>
            <person name="Lindblad-Toh K."/>
        </authorList>
    </citation>
    <scope>NUCLEOTIDE SEQUENCE [LARGE SCALE GENOMIC DNA]</scope>
</reference>
<evidence type="ECO:0000256" key="16">
    <source>
        <dbReference type="ARBA" id="ARBA00041407"/>
    </source>
</evidence>
<keyword evidence="7" id="KW-0967">Endosome</keyword>
<sequence>MLQRNWWGPVTGLPSQGLRMGSASPSPQGLPLRLALFLPLLRVLSAGTPSLFYQLTAVAAAPPGTPSFWASGWLGPQLFLTYSSGGSAEPWGAWRWEHQEAWFWEKETWYLKTQERLLQEALRLSKGAQTFQGLVGCQLNPNNSAYPTSRFALDGMDFLTFDPVARDWLGNSEGAQAVRRHWANETHRADREAQFLLTTCPEKLRSHLQNGKGNFQWKEAPEVRAGGHPGPGDAQSTLTCQAFSFFPPEVKLTFLREGKPVPEPEKGAEPWPNRDGAFHSQATLQVQRGDEARYSCEVRHPALATPLTVSFEASGLSLAVIGGLVAACLLILLPIAAVVALVMWKKRGRPAPWIFRGRAADDVGALLSAPGPLQDSSPS</sequence>
<comment type="subcellular location">
    <subcellularLocation>
        <location evidence="1">Cell membrane</location>
        <topology evidence="1">Single-pass type I membrane protein</topology>
    </subcellularLocation>
    <subcellularLocation>
        <location evidence="2">Endosome membrane</location>
    </subcellularLocation>
</comment>
<evidence type="ECO:0000256" key="8">
    <source>
        <dbReference type="ARBA" id="ARBA00022989"/>
    </source>
</evidence>
<dbReference type="InParanoid" id="F6UD96"/>
<evidence type="ECO:0000256" key="14">
    <source>
        <dbReference type="ARBA" id="ARBA00040486"/>
    </source>
</evidence>
<evidence type="ECO:0000256" key="3">
    <source>
        <dbReference type="ARBA" id="ARBA00008637"/>
    </source>
</evidence>
<protein>
    <recommendedName>
        <fullName evidence="14">IgG receptor FcRn large subunit p51</fullName>
    </recommendedName>
    <alternativeName>
        <fullName evidence="16">IgG Fc fragment receptor transporter alpha chain</fullName>
    </alternativeName>
    <alternativeName>
        <fullName evidence="15">Neonatal Fc receptor</fullName>
    </alternativeName>
</protein>
<dbReference type="PANTHER" id="PTHR16675:SF3">
    <property type="entry name" value="IGG RECEPTOR FCRN LARGE SUBUNIT P51"/>
    <property type="match status" value="1"/>
</dbReference>
<dbReference type="SMART" id="SM00407">
    <property type="entry name" value="IGc1"/>
    <property type="match status" value="1"/>
</dbReference>
<evidence type="ECO:0000256" key="10">
    <source>
        <dbReference type="ARBA" id="ARBA00023157"/>
    </source>
</evidence>
<evidence type="ECO:0000256" key="1">
    <source>
        <dbReference type="ARBA" id="ARBA00004251"/>
    </source>
</evidence>
<dbReference type="Ensembl" id="ENSMODT00000017389.5">
    <property type="protein sequence ID" value="ENSMODP00000017073.5"/>
    <property type="gene ID" value="ENSMODG00000013649.5"/>
</dbReference>
<dbReference type="GO" id="GO:0030881">
    <property type="term" value="F:beta-2-microglobulin binding"/>
    <property type="evidence" value="ECO:0000318"/>
    <property type="project" value="GO_Central"/>
</dbReference>
<evidence type="ECO:0000256" key="9">
    <source>
        <dbReference type="ARBA" id="ARBA00023136"/>
    </source>
</evidence>
<dbReference type="CTD" id="2217"/>
<dbReference type="RefSeq" id="XP_007492725.1">
    <property type="nucleotide sequence ID" value="XM_007492663.3"/>
</dbReference>
<dbReference type="PROSITE" id="PS00290">
    <property type="entry name" value="IG_MHC"/>
    <property type="match status" value="1"/>
</dbReference>
<reference evidence="21" key="3">
    <citation type="submission" date="2025-09" db="UniProtKB">
        <authorList>
            <consortium name="Ensembl"/>
        </authorList>
    </citation>
    <scope>IDENTIFICATION</scope>
</reference>
<evidence type="ECO:0000256" key="6">
    <source>
        <dbReference type="ARBA" id="ARBA00022729"/>
    </source>
</evidence>
<dbReference type="Gene3D" id="2.60.40.10">
    <property type="entry name" value="Immunoglobulins"/>
    <property type="match status" value="1"/>
</dbReference>
<keyword evidence="22" id="KW-1185">Reference proteome</keyword>
<keyword evidence="4" id="KW-1003">Cell membrane</keyword>
<dbReference type="eggNOG" id="ENOG502RTZ5">
    <property type="taxonomic scope" value="Eukaryota"/>
</dbReference>
<keyword evidence="12" id="KW-0325">Glycoprotein</keyword>
<evidence type="ECO:0000256" key="2">
    <source>
        <dbReference type="ARBA" id="ARBA00004608"/>
    </source>
</evidence>
<dbReference type="GO" id="GO:0010008">
    <property type="term" value="C:endosome membrane"/>
    <property type="evidence" value="ECO:0007669"/>
    <property type="project" value="UniProtKB-SubCell"/>
</dbReference>
<dbReference type="CDD" id="cd07698">
    <property type="entry name" value="IgC1_MHC_I_alpha3"/>
    <property type="match status" value="1"/>
</dbReference>
<dbReference type="InterPro" id="IPR036179">
    <property type="entry name" value="Ig-like_dom_sf"/>
</dbReference>
<keyword evidence="6" id="KW-0732">Signal</keyword>
<dbReference type="FunCoup" id="F6UD96">
    <property type="interactions" value="33"/>
</dbReference>
<evidence type="ECO:0000256" key="15">
    <source>
        <dbReference type="ARBA" id="ARBA00041280"/>
    </source>
</evidence>
<keyword evidence="11" id="KW-0675">Receptor</keyword>
<dbReference type="Gene3D" id="3.30.500.10">
    <property type="entry name" value="MHC class I-like antigen recognition-like"/>
    <property type="match status" value="1"/>
</dbReference>
<dbReference type="Pfam" id="PF00129">
    <property type="entry name" value="MHC_I"/>
    <property type="match status" value="1"/>
</dbReference>